<dbReference type="PANTHER" id="PTHR47504:SF5">
    <property type="entry name" value="RIGHT ORIGIN-BINDING PROTEIN"/>
    <property type="match status" value="1"/>
</dbReference>
<keyword evidence="2" id="KW-0238">DNA-binding</keyword>
<dbReference type="InterPro" id="IPR018060">
    <property type="entry name" value="HTH_AraC"/>
</dbReference>
<evidence type="ECO:0000313" key="5">
    <source>
        <dbReference type="EMBL" id="KAA8714671.1"/>
    </source>
</evidence>
<dbReference type="InterPro" id="IPR018062">
    <property type="entry name" value="HTH_AraC-typ_CS"/>
</dbReference>
<dbReference type="EMBL" id="VXKB01000003">
    <property type="protein sequence ID" value="KAA8714671.1"/>
    <property type="molecule type" value="Genomic_DNA"/>
</dbReference>
<gene>
    <name evidence="5" type="ORF">F4V73_12550</name>
</gene>
<dbReference type="GO" id="GO:0003700">
    <property type="term" value="F:DNA-binding transcription factor activity"/>
    <property type="evidence" value="ECO:0007669"/>
    <property type="project" value="InterPro"/>
</dbReference>
<proteinExistence type="predicted"/>
<evidence type="ECO:0000259" key="4">
    <source>
        <dbReference type="PROSITE" id="PS01124"/>
    </source>
</evidence>
<accession>A0A5M9R2D1</accession>
<feature type="domain" description="HTH araC/xylS-type" evidence="4">
    <location>
        <begin position="26"/>
        <end position="124"/>
    </location>
</feature>
<dbReference type="SUPFAM" id="SSF46689">
    <property type="entry name" value="Homeodomain-like"/>
    <property type="match status" value="1"/>
</dbReference>
<keyword evidence="1" id="KW-0805">Transcription regulation</keyword>
<organism evidence="5 6">
    <name type="scientific">Morganella psychrotolerans</name>
    <dbReference type="NCBI Taxonomy" id="368603"/>
    <lineage>
        <taxon>Bacteria</taxon>
        <taxon>Pseudomonadati</taxon>
        <taxon>Pseudomonadota</taxon>
        <taxon>Gammaproteobacteria</taxon>
        <taxon>Enterobacterales</taxon>
        <taxon>Morganellaceae</taxon>
        <taxon>Morganella</taxon>
    </lineage>
</organism>
<evidence type="ECO:0000313" key="6">
    <source>
        <dbReference type="Proteomes" id="UP000322181"/>
    </source>
</evidence>
<dbReference type="Gene3D" id="1.10.10.60">
    <property type="entry name" value="Homeodomain-like"/>
    <property type="match status" value="1"/>
</dbReference>
<comment type="caution">
    <text evidence="5">The sequence shown here is derived from an EMBL/GenBank/DDBJ whole genome shotgun (WGS) entry which is preliminary data.</text>
</comment>
<reference evidence="5 6" key="1">
    <citation type="submission" date="2019-09" db="EMBL/GenBank/DDBJ databases">
        <title>Draft genome sequence of various Type strains from the CCUG.</title>
        <authorList>
            <person name="Pineiro-Iglesias B."/>
            <person name="Tunovic T."/>
            <person name="Unosson C."/>
            <person name="Inganas E."/>
            <person name="Ohlen M."/>
            <person name="Cardew S."/>
            <person name="Jensie-Markopoulos S."/>
            <person name="Salva-Serra F."/>
            <person name="Jaen-Luchoro D."/>
            <person name="Karlsson R."/>
            <person name="Svensson-Stadler L."/>
            <person name="Chun J."/>
            <person name="Moore E."/>
        </authorList>
    </citation>
    <scope>NUCLEOTIDE SEQUENCE [LARGE SCALE GENOMIC DNA]</scope>
    <source>
        <strain evidence="5 6">CCUG 53682T</strain>
    </source>
</reference>
<dbReference type="PROSITE" id="PS01124">
    <property type="entry name" value="HTH_ARAC_FAMILY_2"/>
    <property type="match status" value="1"/>
</dbReference>
<dbReference type="InterPro" id="IPR050959">
    <property type="entry name" value="MarA-like"/>
</dbReference>
<dbReference type="PROSITE" id="PS00041">
    <property type="entry name" value="HTH_ARAC_FAMILY_1"/>
    <property type="match status" value="1"/>
</dbReference>
<sequence length="330" mass="37169">MNRGDKINAGKLIPMKQSSLHVSITNYILCWVEQNLNTGAAVTDLIKLTGYSRSAVEYLFMEEFGLRLGLYIFHRRMTHAAVMLRLSSLTVTEIAEAFRYYSGPNFARAFRSCFGKSPTEYRNDPTRNRIALQIPLEYRSPDFQAAVFDFDTPYFICGQRFKCTTGTGFDTENDNRLIAKLNYHAKIHDRAETNAVWIAATITSSGNTLPDRQRLVNVDTVIGDITEYETGCSMGVSPGKYAVFYFTGLREEFLFFLRQALTEPVAITNCTLSSSSSASVTVAALSNTYCAHNPIWRPARDVSRGSTSVSFRYSKLTALIVYFPVSKHRF</sequence>
<dbReference type="GO" id="GO:0043565">
    <property type="term" value="F:sequence-specific DNA binding"/>
    <property type="evidence" value="ECO:0007669"/>
    <property type="project" value="InterPro"/>
</dbReference>
<dbReference type="OrthoDB" id="9783876at2"/>
<dbReference type="AlphaFoldDB" id="A0A5M9R2D1"/>
<dbReference type="InterPro" id="IPR009057">
    <property type="entry name" value="Homeodomain-like_sf"/>
</dbReference>
<name>A0A5M9R2D1_9GAMM</name>
<evidence type="ECO:0000256" key="1">
    <source>
        <dbReference type="ARBA" id="ARBA00023015"/>
    </source>
</evidence>
<evidence type="ECO:0000256" key="2">
    <source>
        <dbReference type="ARBA" id="ARBA00023125"/>
    </source>
</evidence>
<protein>
    <submittedName>
        <fullName evidence="5">Helix-turn-helix transcriptional regulator</fullName>
    </submittedName>
</protein>
<dbReference type="Proteomes" id="UP000322181">
    <property type="component" value="Unassembled WGS sequence"/>
</dbReference>
<evidence type="ECO:0000256" key="3">
    <source>
        <dbReference type="ARBA" id="ARBA00023163"/>
    </source>
</evidence>
<keyword evidence="3" id="KW-0804">Transcription</keyword>
<dbReference type="Pfam" id="PF12833">
    <property type="entry name" value="HTH_18"/>
    <property type="match status" value="1"/>
</dbReference>
<dbReference type="SMART" id="SM00342">
    <property type="entry name" value="HTH_ARAC"/>
    <property type="match status" value="1"/>
</dbReference>
<dbReference type="PANTHER" id="PTHR47504">
    <property type="entry name" value="RIGHT ORIGIN-BINDING PROTEIN"/>
    <property type="match status" value="1"/>
</dbReference>